<dbReference type="EMBL" id="CM042886">
    <property type="protein sequence ID" value="KAI4341882.1"/>
    <property type="molecule type" value="Genomic_DNA"/>
</dbReference>
<accession>A0ACB9P1U2</accession>
<name>A0ACB9P1U2_9MYRT</name>
<sequence length="229" mass="25642">MPRPSFKAPCLERTRTRDSSPTATREDLARMVDGSFGRALSVLGYGEAPESDGTSLCSLPWIDPACLLDPMPVVGGKIDGRGRYKRRKSCNSRTETTPALVDDRYSWRKYGQKLIIGSDFPRSYFRCTHKSDQGCEAVKQVQQISEVPPSYRTTYYGHHTCKNTSFPQQFAIPDVETESKLISFDRTAHRNMTDEGSSRLPSSLEDEPTGLMGGGRRAKVEHNSQPWLS</sequence>
<gene>
    <name evidence="1" type="ORF">MLD38_026554</name>
</gene>
<evidence type="ECO:0000313" key="1">
    <source>
        <dbReference type="EMBL" id="KAI4341882.1"/>
    </source>
</evidence>
<proteinExistence type="predicted"/>
<evidence type="ECO:0000313" key="2">
    <source>
        <dbReference type="Proteomes" id="UP001057402"/>
    </source>
</evidence>
<keyword evidence="2" id="KW-1185">Reference proteome</keyword>
<comment type="caution">
    <text evidence="1">The sequence shown here is derived from an EMBL/GenBank/DDBJ whole genome shotgun (WGS) entry which is preliminary data.</text>
</comment>
<dbReference type="Proteomes" id="UP001057402">
    <property type="component" value="Chromosome 7"/>
</dbReference>
<reference evidence="2" key="1">
    <citation type="journal article" date="2023" name="Front. Plant Sci.">
        <title>Chromosomal-level genome assembly of Melastoma candidum provides insights into trichome evolution.</title>
        <authorList>
            <person name="Zhong Y."/>
            <person name="Wu W."/>
            <person name="Sun C."/>
            <person name="Zou P."/>
            <person name="Liu Y."/>
            <person name="Dai S."/>
            <person name="Zhou R."/>
        </authorList>
    </citation>
    <scope>NUCLEOTIDE SEQUENCE [LARGE SCALE GENOMIC DNA]</scope>
</reference>
<protein>
    <submittedName>
        <fullName evidence="1">Uncharacterized protein</fullName>
    </submittedName>
</protein>
<organism evidence="1 2">
    <name type="scientific">Melastoma candidum</name>
    <dbReference type="NCBI Taxonomy" id="119954"/>
    <lineage>
        <taxon>Eukaryota</taxon>
        <taxon>Viridiplantae</taxon>
        <taxon>Streptophyta</taxon>
        <taxon>Embryophyta</taxon>
        <taxon>Tracheophyta</taxon>
        <taxon>Spermatophyta</taxon>
        <taxon>Magnoliopsida</taxon>
        <taxon>eudicotyledons</taxon>
        <taxon>Gunneridae</taxon>
        <taxon>Pentapetalae</taxon>
        <taxon>rosids</taxon>
        <taxon>malvids</taxon>
        <taxon>Myrtales</taxon>
        <taxon>Melastomataceae</taxon>
        <taxon>Melastomatoideae</taxon>
        <taxon>Melastomateae</taxon>
        <taxon>Melastoma</taxon>
    </lineage>
</organism>